<keyword evidence="2" id="KW-1185">Reference proteome</keyword>
<gene>
    <name evidence="1" type="ORF">RGQ13_04740</name>
</gene>
<evidence type="ECO:0000313" key="1">
    <source>
        <dbReference type="EMBL" id="WNC73303.1"/>
    </source>
</evidence>
<evidence type="ECO:0008006" key="3">
    <source>
        <dbReference type="Google" id="ProtNLM"/>
    </source>
</evidence>
<evidence type="ECO:0000313" key="2">
    <source>
        <dbReference type="Proteomes" id="UP001258994"/>
    </source>
</evidence>
<dbReference type="RefSeq" id="WP_348392415.1">
    <property type="nucleotide sequence ID" value="NZ_CP134145.1"/>
</dbReference>
<organism evidence="1 2">
    <name type="scientific">Thalassotalea psychrophila</name>
    <dbReference type="NCBI Taxonomy" id="3065647"/>
    <lineage>
        <taxon>Bacteria</taxon>
        <taxon>Pseudomonadati</taxon>
        <taxon>Pseudomonadota</taxon>
        <taxon>Gammaproteobacteria</taxon>
        <taxon>Alteromonadales</taxon>
        <taxon>Colwelliaceae</taxon>
        <taxon>Thalassotalea</taxon>
    </lineage>
</organism>
<sequence length="178" mass="20521">MTLYKFNQQLVAILLTVVTLLMSGLAAAHQQKEAYSTILFNDRTQNIEVSHRFYIHDAEHALVKLLNKHADLIGSDDTQQEFAEYIQNKFRLLDDNKQLLPLGSVGFEIEGKFFWVYQEIKQPTVLTAVYVKMAALQDVWPGQINQINVEHSDIKAKSKKSRSVRISENDDWQRITVD</sequence>
<reference evidence="2" key="1">
    <citation type="submission" date="2023-09" db="EMBL/GenBank/DDBJ databases">
        <authorList>
            <person name="Li S."/>
            <person name="Li X."/>
            <person name="Zhang C."/>
            <person name="Zhao Z."/>
        </authorList>
    </citation>
    <scope>NUCLEOTIDE SEQUENCE [LARGE SCALE GENOMIC DNA]</scope>
    <source>
        <strain evidence="2">SQ149</strain>
    </source>
</reference>
<dbReference type="EMBL" id="CP134145">
    <property type="protein sequence ID" value="WNC73303.1"/>
    <property type="molecule type" value="Genomic_DNA"/>
</dbReference>
<name>A0ABY9TY82_9GAMM</name>
<dbReference type="InterPro" id="IPR046525">
    <property type="entry name" value="DUF6702"/>
</dbReference>
<accession>A0ABY9TY82</accession>
<dbReference type="Proteomes" id="UP001258994">
    <property type="component" value="Chromosome"/>
</dbReference>
<proteinExistence type="predicted"/>
<protein>
    <recommendedName>
        <fullName evidence="3">Orphan protein</fullName>
    </recommendedName>
</protein>
<dbReference type="Pfam" id="PF20420">
    <property type="entry name" value="DUF6702"/>
    <property type="match status" value="1"/>
</dbReference>